<sequence length="532" mass="60793">MSNCSLEDAQKVVRWINSNLGFWEPSLKLRESPVGGVGVFTTEPLDDATTESKVLLRLHKGSLLSSKNSCVANLLTDEEIDGVLGLILSFIYERDQGESSPWCDYISTIQYRDSQGELILPPSLWSKRQKRVLEGTELEIMGGLDDEETQMSYERACSFALSQHELSNLAIPYEFDVVDKDEDELLLRYKTFVAVAHQIAARDFEIDEFHEIALCPGADLFNHGVRNTVRFESLFNVCGQCGDSACDHMMVEEEEEEVDEHCGEVDSDLELSEEGEQSEEDEHEEEQEEEQEEEPEFEGTIEEFIEACCDIVLHHASQKGDELFNTYGDFSNSQLLAKYGFVIPDNPNDTVGLGLQFLKLKKKKQYNRAFEWWDSEGYDLLREYLHSSKHGHEHDDCESDCDDGCGDGCEDGCCGEEDHDDVPSWTMEMRLQHSGEPSQLTYALVRLLSLNSAELQKFLVKKAKINPQVLTMSSKKAYKILLELVDERRQLYNDDYARYRKSKNSYERMASQLVSDELAIIERANKYINKRV</sequence>
<evidence type="ECO:0000313" key="2">
    <source>
        <dbReference type="EMBL" id="ODV73202.1"/>
    </source>
</evidence>
<accession>A0A1E4S158</accession>
<dbReference type="RefSeq" id="XP_020070241.1">
    <property type="nucleotide sequence ID" value="XM_020212724.1"/>
</dbReference>
<evidence type="ECO:0000256" key="1">
    <source>
        <dbReference type="SAM" id="MobiDB-lite"/>
    </source>
</evidence>
<dbReference type="InterPro" id="IPR046341">
    <property type="entry name" value="SET_dom_sf"/>
</dbReference>
<gene>
    <name evidence="2" type="ORF">CYBJADRAFT_127851</name>
</gene>
<protein>
    <submittedName>
        <fullName evidence="2">SET domain-containing protein</fullName>
    </submittedName>
</protein>
<feature type="region of interest" description="Disordered" evidence="1">
    <location>
        <begin position="254"/>
        <end position="298"/>
    </location>
</feature>
<dbReference type="GO" id="GO:0005634">
    <property type="term" value="C:nucleus"/>
    <property type="evidence" value="ECO:0007669"/>
    <property type="project" value="TreeGrafter"/>
</dbReference>
<dbReference type="Proteomes" id="UP000094389">
    <property type="component" value="Unassembled WGS sequence"/>
</dbReference>
<dbReference type="InterPro" id="IPR050600">
    <property type="entry name" value="SETD3_SETD6_MTase"/>
</dbReference>
<name>A0A1E4S158_CYBJN</name>
<evidence type="ECO:0000313" key="3">
    <source>
        <dbReference type="Proteomes" id="UP000094389"/>
    </source>
</evidence>
<dbReference type="PANTHER" id="PTHR13271:SF128">
    <property type="entry name" value="RIBOSOMAL LYSINE N-METHYLTRANSFERASE 3"/>
    <property type="match status" value="1"/>
</dbReference>
<dbReference type="GeneID" id="30987120"/>
<dbReference type="Gene3D" id="3.90.1410.10">
    <property type="entry name" value="set domain protein methyltransferase, domain 1"/>
    <property type="match status" value="1"/>
</dbReference>
<dbReference type="GO" id="GO:0016279">
    <property type="term" value="F:protein-lysine N-methyltransferase activity"/>
    <property type="evidence" value="ECO:0007669"/>
    <property type="project" value="TreeGrafter"/>
</dbReference>
<dbReference type="OrthoDB" id="441812at2759"/>
<organism evidence="2 3">
    <name type="scientific">Cyberlindnera jadinii (strain ATCC 18201 / CBS 1600 / BCRC 20928 / JCM 3617 / NBRC 0987 / NRRL Y-1542)</name>
    <name type="common">Torula yeast</name>
    <name type="synonym">Candida utilis</name>
    <dbReference type="NCBI Taxonomy" id="983966"/>
    <lineage>
        <taxon>Eukaryota</taxon>
        <taxon>Fungi</taxon>
        <taxon>Dikarya</taxon>
        <taxon>Ascomycota</taxon>
        <taxon>Saccharomycotina</taxon>
        <taxon>Saccharomycetes</taxon>
        <taxon>Phaffomycetales</taxon>
        <taxon>Phaffomycetaceae</taxon>
        <taxon>Cyberlindnera</taxon>
    </lineage>
</organism>
<dbReference type="SUPFAM" id="SSF82199">
    <property type="entry name" value="SET domain"/>
    <property type="match status" value="2"/>
</dbReference>
<dbReference type="EMBL" id="KV453931">
    <property type="protein sequence ID" value="ODV73202.1"/>
    <property type="molecule type" value="Genomic_DNA"/>
</dbReference>
<dbReference type="PANTHER" id="PTHR13271">
    <property type="entry name" value="UNCHARACTERIZED PUTATIVE METHYLTRANSFERASE"/>
    <property type="match status" value="1"/>
</dbReference>
<reference evidence="2 3" key="1">
    <citation type="journal article" date="2016" name="Proc. Natl. Acad. Sci. U.S.A.">
        <title>Comparative genomics of biotechnologically important yeasts.</title>
        <authorList>
            <person name="Riley R."/>
            <person name="Haridas S."/>
            <person name="Wolfe K.H."/>
            <person name="Lopes M.R."/>
            <person name="Hittinger C.T."/>
            <person name="Goeker M."/>
            <person name="Salamov A.A."/>
            <person name="Wisecaver J.H."/>
            <person name="Long T.M."/>
            <person name="Calvey C.H."/>
            <person name="Aerts A.L."/>
            <person name="Barry K.W."/>
            <person name="Choi C."/>
            <person name="Clum A."/>
            <person name="Coughlan A.Y."/>
            <person name="Deshpande S."/>
            <person name="Douglass A.P."/>
            <person name="Hanson S.J."/>
            <person name="Klenk H.-P."/>
            <person name="LaButti K.M."/>
            <person name="Lapidus A."/>
            <person name="Lindquist E.A."/>
            <person name="Lipzen A.M."/>
            <person name="Meier-Kolthoff J.P."/>
            <person name="Ohm R.A."/>
            <person name="Otillar R.P."/>
            <person name="Pangilinan J.L."/>
            <person name="Peng Y."/>
            <person name="Rokas A."/>
            <person name="Rosa C.A."/>
            <person name="Scheuner C."/>
            <person name="Sibirny A.A."/>
            <person name="Slot J.C."/>
            <person name="Stielow J.B."/>
            <person name="Sun H."/>
            <person name="Kurtzman C.P."/>
            <person name="Blackwell M."/>
            <person name="Grigoriev I.V."/>
            <person name="Jeffries T.W."/>
        </authorList>
    </citation>
    <scope>NUCLEOTIDE SEQUENCE [LARGE SCALE GENOMIC DNA]</scope>
    <source>
        <strain evidence="3">ATCC 18201 / CBS 1600 / BCRC 20928 / JCM 3617 / NBRC 0987 / NRRL Y-1542</strain>
    </source>
</reference>
<dbReference type="OMA" id="EVDAYHE"/>
<proteinExistence type="predicted"/>
<keyword evidence="3" id="KW-1185">Reference proteome</keyword>
<dbReference type="AlphaFoldDB" id="A0A1E4S158"/>
<dbReference type="CDD" id="cd10527">
    <property type="entry name" value="SET_LSMT"/>
    <property type="match status" value="1"/>
</dbReference>
<dbReference type="STRING" id="983966.A0A1E4S158"/>